<keyword evidence="2" id="KW-1185">Reference proteome</keyword>
<name>A0ACB8S5R0_9AGAM</name>
<reference evidence="1" key="2">
    <citation type="journal article" date="2022" name="New Phytol.">
        <title>Evolutionary transition to the ectomycorrhizal habit in the genomes of a hyperdiverse lineage of mushroom-forming fungi.</title>
        <authorList>
            <person name="Looney B."/>
            <person name="Miyauchi S."/>
            <person name="Morin E."/>
            <person name="Drula E."/>
            <person name="Courty P.E."/>
            <person name="Kohler A."/>
            <person name="Kuo A."/>
            <person name="LaButti K."/>
            <person name="Pangilinan J."/>
            <person name="Lipzen A."/>
            <person name="Riley R."/>
            <person name="Andreopoulos W."/>
            <person name="He G."/>
            <person name="Johnson J."/>
            <person name="Nolan M."/>
            <person name="Tritt A."/>
            <person name="Barry K.W."/>
            <person name="Grigoriev I.V."/>
            <person name="Nagy L.G."/>
            <person name="Hibbett D."/>
            <person name="Henrissat B."/>
            <person name="Matheny P.B."/>
            <person name="Labbe J."/>
            <person name="Martin F.M."/>
        </authorList>
    </citation>
    <scope>NUCLEOTIDE SEQUENCE</scope>
    <source>
        <strain evidence="1">FP105234-sp</strain>
    </source>
</reference>
<dbReference type="Proteomes" id="UP000814033">
    <property type="component" value="Unassembled WGS sequence"/>
</dbReference>
<evidence type="ECO:0000313" key="1">
    <source>
        <dbReference type="EMBL" id="KAI0051584.1"/>
    </source>
</evidence>
<proteinExistence type="predicted"/>
<evidence type="ECO:0000313" key="2">
    <source>
        <dbReference type="Proteomes" id="UP000814033"/>
    </source>
</evidence>
<comment type="caution">
    <text evidence="1">The sequence shown here is derived from an EMBL/GenBank/DDBJ whole genome shotgun (WGS) entry which is preliminary data.</text>
</comment>
<reference evidence="1" key="1">
    <citation type="submission" date="2021-02" db="EMBL/GenBank/DDBJ databases">
        <authorList>
            <consortium name="DOE Joint Genome Institute"/>
            <person name="Ahrendt S."/>
            <person name="Looney B.P."/>
            <person name="Miyauchi S."/>
            <person name="Morin E."/>
            <person name="Drula E."/>
            <person name="Courty P.E."/>
            <person name="Chicoki N."/>
            <person name="Fauchery L."/>
            <person name="Kohler A."/>
            <person name="Kuo A."/>
            <person name="Labutti K."/>
            <person name="Pangilinan J."/>
            <person name="Lipzen A."/>
            <person name="Riley R."/>
            <person name="Andreopoulos W."/>
            <person name="He G."/>
            <person name="Johnson J."/>
            <person name="Barry K.W."/>
            <person name="Grigoriev I.V."/>
            <person name="Nagy L."/>
            <person name="Hibbett D."/>
            <person name="Henrissat B."/>
            <person name="Matheny P.B."/>
            <person name="Labbe J."/>
            <person name="Martin F."/>
        </authorList>
    </citation>
    <scope>NUCLEOTIDE SEQUENCE</scope>
    <source>
        <strain evidence="1">FP105234-sp</strain>
    </source>
</reference>
<organism evidence="1 2">
    <name type="scientific">Auriscalpium vulgare</name>
    <dbReference type="NCBI Taxonomy" id="40419"/>
    <lineage>
        <taxon>Eukaryota</taxon>
        <taxon>Fungi</taxon>
        <taxon>Dikarya</taxon>
        <taxon>Basidiomycota</taxon>
        <taxon>Agaricomycotina</taxon>
        <taxon>Agaricomycetes</taxon>
        <taxon>Russulales</taxon>
        <taxon>Auriscalpiaceae</taxon>
        <taxon>Auriscalpium</taxon>
    </lineage>
</organism>
<accession>A0ACB8S5R0</accession>
<protein>
    <submittedName>
        <fullName evidence="1">Uncharacterized protein</fullName>
    </submittedName>
</protein>
<dbReference type="EMBL" id="MU275851">
    <property type="protein sequence ID" value="KAI0051584.1"/>
    <property type="molecule type" value="Genomic_DNA"/>
</dbReference>
<gene>
    <name evidence="1" type="ORF">FA95DRAFT_1554409</name>
</gene>
<sequence>MAYNSEVRAEAIDEVFESATRSIEYAEAVMSKTRASVEKTQRSQETRNKIISKASEIVNALLEPASQVANLLDGLGGVFPPCKVASNALAALVKLEVDRRDNDVRIGLVYLDMSTTLVTLGTLKPGFQTERTLAVPLGQIIDEICNLMKEFGQFSEAFYDAKSLKSKLKHLLHSKSNSDKLLKFHDRITSYKSQITGLLSQQAVLILVAHTEILGRIERGLVSVQGFYASLSDEKEGVAAQFVYERGSEEIVQNDNETLEEFAETVEEALTPSVRRSVQESADETYRQTQASFMLKFQFALEQRIDESQEMILNELKSGPYELIQDPDVKEIWKNTAAKESSVKRRQFIDGLNYHFNVQFKKYKTEHNRAEREDSWTKAIISKVQFHPAIGDAIDDDASGYISVDELNNFMRKKPAMWSVPQWMAYWAYGWDADNFVYQGKINKVYKELHKLQDQGVPSAHFIERYIDETEERVTTFADSVYFMRDLDPPAAMKMDKMREEWRAMVESSMKKRLRSVGYKIDYSSISAISGSERVEASFLALASMLVSRHLSILRKPTVSEEDVDEAIDSMAVIVDVIHDRIAELKAIWRRQRMDVDTQIRYYANGMLEDYYKKYRAEEFDTDAEGDEESSWDSEDEWESEDEEADTKPSANTDKQVTAQPVSRHPSAPSQSNAEVQGGQQRAGRGAQGGQSQLRSVNQGGNRNPRGDRRGQGQPARSNRSFHDDGSEEVQDSSDDDEQRGQGDSTGRRTRAVRNAGDDKNDEELDSEDNTQGGDDDDEAEADGESDRQQKRGQSRRARAVQNARDDEDDEGGDDEEEEEEESDDKRQGEGDDDDEDDDDDD</sequence>